<feature type="transmembrane region" description="Helical" evidence="1">
    <location>
        <begin position="222"/>
        <end position="248"/>
    </location>
</feature>
<evidence type="ECO:0000259" key="2">
    <source>
        <dbReference type="Pfam" id="PF26626"/>
    </source>
</evidence>
<feature type="transmembrane region" description="Helical" evidence="1">
    <location>
        <begin position="90"/>
        <end position="110"/>
    </location>
</feature>
<feature type="transmembrane region" description="Helical" evidence="1">
    <location>
        <begin position="344"/>
        <end position="361"/>
    </location>
</feature>
<keyword evidence="4" id="KW-1185">Reference proteome</keyword>
<feature type="transmembrane region" description="Helical" evidence="1">
    <location>
        <begin position="414"/>
        <end position="433"/>
    </location>
</feature>
<dbReference type="InterPro" id="IPR058514">
    <property type="entry name" value="DUF8201"/>
</dbReference>
<feature type="transmembrane region" description="Helical" evidence="1">
    <location>
        <begin position="366"/>
        <end position="384"/>
    </location>
</feature>
<sequence>MLTILLSAVILIPVLMGWGNITSAVLRSCISGMAGKILSGILGVSIVFTILAFFHPLNIYIEIPVLLIGLLFFFKDHLYKEFSVFSKRDYGLILMIALIIVFCGSFYPFVLDHFGYYIPTIKWLTEFGIVKGISNLDLTLGQMSVWHIFQGGFSNVSDHFLRINAILLIIYTLYIVEKKTWVQLVFIPVLLLFSQSPSPDLPVIVFSLIILNEIIKKTAPAPFLFCLSVFAFTIKPTMIWLPVLSLLYSVFIIKSNLKKLIPGIAVAFLFFIKNIYTFGYPVFPVSILDFGVSWKPNPEILKISSRFAIQKTYDMQYSDEEIQKFSPFDYIKNWFFLKGIKSKINILFIISLTAFIIFTLFKKNRITTLICISLIIKSILVLLFSAQYRFFTDVFFAIFFILLMDYFNKKTSIVIFSVLSIAVISFLSLPAILQTYVPSFRPGSFMGKFEIKQLYEPSEYHYNKFQSYKIGNLQFNIAKKYPFSFDTPLPAISESYLYNDVKAGIFPQRIDEKNIRKGFVWKTLNDQEKKEAGKIINSINNSYKQK</sequence>
<dbReference type="AlphaFoldDB" id="A0A7Y0FK39"/>
<reference evidence="3 4" key="1">
    <citation type="submission" date="2020-04" db="EMBL/GenBank/DDBJ databases">
        <title>Chryseobacterium sp. RJ-7-14 sp. nov., isolated from Jeju soil.</title>
        <authorList>
            <person name="Dahal R.H."/>
            <person name="Chaudhary D.K."/>
        </authorList>
    </citation>
    <scope>NUCLEOTIDE SEQUENCE [LARGE SCALE GENOMIC DNA]</scope>
    <source>
        <strain evidence="3 4">RJ-7-14</strain>
    </source>
</reference>
<name>A0A7Y0FK39_9FLAO</name>
<comment type="caution">
    <text evidence="3">The sequence shown here is derived from an EMBL/GenBank/DDBJ whole genome shotgun (WGS) entry which is preliminary data.</text>
</comment>
<keyword evidence="1" id="KW-0472">Membrane</keyword>
<feature type="transmembrane region" description="Helical" evidence="1">
    <location>
        <begin position="59"/>
        <end position="78"/>
    </location>
</feature>
<evidence type="ECO:0000313" key="3">
    <source>
        <dbReference type="EMBL" id="NML58945.1"/>
    </source>
</evidence>
<evidence type="ECO:0000313" key="4">
    <source>
        <dbReference type="Proteomes" id="UP000552615"/>
    </source>
</evidence>
<dbReference type="NCBIfam" id="NF047510">
    <property type="entry name" value="LIC_10190_fam"/>
    <property type="match status" value="1"/>
</dbReference>
<feature type="transmembrane region" description="Helical" evidence="1">
    <location>
        <begin position="33"/>
        <end position="53"/>
    </location>
</feature>
<feature type="transmembrane region" description="Helical" evidence="1">
    <location>
        <begin position="159"/>
        <end position="177"/>
    </location>
</feature>
<feature type="transmembrane region" description="Helical" evidence="1">
    <location>
        <begin position="390"/>
        <end position="407"/>
    </location>
</feature>
<evidence type="ECO:0000256" key="1">
    <source>
        <dbReference type="SAM" id="Phobius"/>
    </source>
</evidence>
<protein>
    <recommendedName>
        <fullName evidence="2">DUF8201 domain-containing protein</fullName>
    </recommendedName>
</protein>
<dbReference type="InterPro" id="IPR058065">
    <property type="entry name" value="LIC_10190-like"/>
</dbReference>
<accession>A0A7Y0FK39</accession>
<dbReference type="Proteomes" id="UP000552615">
    <property type="component" value="Unassembled WGS sequence"/>
</dbReference>
<dbReference type="EMBL" id="JABBGF010000003">
    <property type="protein sequence ID" value="NML58945.1"/>
    <property type="molecule type" value="Genomic_DNA"/>
</dbReference>
<keyword evidence="1" id="KW-1133">Transmembrane helix</keyword>
<feature type="transmembrane region" description="Helical" evidence="1">
    <location>
        <begin position="260"/>
        <end position="283"/>
    </location>
</feature>
<feature type="transmembrane region" description="Helical" evidence="1">
    <location>
        <begin position="184"/>
        <end position="210"/>
    </location>
</feature>
<organism evidence="3 4">
    <name type="scientific">Chryseobacterium cheonjiense</name>
    <dbReference type="NCBI Taxonomy" id="2728845"/>
    <lineage>
        <taxon>Bacteria</taxon>
        <taxon>Pseudomonadati</taxon>
        <taxon>Bacteroidota</taxon>
        <taxon>Flavobacteriia</taxon>
        <taxon>Flavobacteriales</taxon>
        <taxon>Weeksellaceae</taxon>
        <taxon>Chryseobacterium group</taxon>
        <taxon>Chryseobacterium</taxon>
    </lineage>
</organism>
<keyword evidence="1" id="KW-0812">Transmembrane</keyword>
<gene>
    <name evidence="3" type="ORF">HHL20_16520</name>
</gene>
<feature type="transmembrane region" description="Helical" evidence="1">
    <location>
        <begin position="6"/>
        <end position="26"/>
    </location>
</feature>
<dbReference type="Pfam" id="PF26626">
    <property type="entry name" value="DUF8201"/>
    <property type="match status" value="1"/>
</dbReference>
<proteinExistence type="predicted"/>
<dbReference type="RefSeq" id="WP_169232269.1">
    <property type="nucleotide sequence ID" value="NZ_JABBGF010000003.1"/>
</dbReference>
<feature type="domain" description="DUF8201" evidence="2">
    <location>
        <begin position="1"/>
        <end position="396"/>
    </location>
</feature>